<keyword evidence="2" id="KW-1185">Reference proteome</keyword>
<accession>A0AAW1PDF4</accession>
<gene>
    <name evidence="1" type="ORF">WJX72_000457</name>
</gene>
<protein>
    <submittedName>
        <fullName evidence="1">Uncharacterized protein</fullName>
    </submittedName>
</protein>
<evidence type="ECO:0000313" key="1">
    <source>
        <dbReference type="EMBL" id="KAK9807486.1"/>
    </source>
</evidence>
<dbReference type="SUPFAM" id="SSF52402">
    <property type="entry name" value="Adenine nucleotide alpha hydrolases-like"/>
    <property type="match status" value="1"/>
</dbReference>
<sequence length="224" mass="23540">MQTMVRPHLDVTQLHMPVIHAWNELASLVPATRDEAAVLLERLQLETAALGTSTGLNVVAFTGDVCTALTAYLVSSVFDESTVACIGKTEALTQEELQQAHFVADVIGLDLVEVEPQSSEAASMPPLHGVSNALQMAVPHQDMVLFSGVSLDSDHSIAAADGGVVCPLAGLSDSAIYAVAKMVGLPILPRCHSRHQGAEADRSPAPKSKLPALQTAYAKQLSAV</sequence>
<dbReference type="AlphaFoldDB" id="A0AAW1PDF4"/>
<dbReference type="Proteomes" id="UP001489004">
    <property type="component" value="Unassembled WGS sequence"/>
</dbReference>
<organism evidence="1 2">
    <name type="scientific">[Myrmecia] bisecta</name>
    <dbReference type="NCBI Taxonomy" id="41462"/>
    <lineage>
        <taxon>Eukaryota</taxon>
        <taxon>Viridiplantae</taxon>
        <taxon>Chlorophyta</taxon>
        <taxon>core chlorophytes</taxon>
        <taxon>Trebouxiophyceae</taxon>
        <taxon>Trebouxiales</taxon>
        <taxon>Trebouxiaceae</taxon>
        <taxon>Myrmecia</taxon>
    </lineage>
</organism>
<reference evidence="1 2" key="1">
    <citation type="journal article" date="2024" name="Nat. Commun.">
        <title>Phylogenomics reveals the evolutionary origins of lichenization in chlorophyte algae.</title>
        <authorList>
            <person name="Puginier C."/>
            <person name="Libourel C."/>
            <person name="Otte J."/>
            <person name="Skaloud P."/>
            <person name="Haon M."/>
            <person name="Grisel S."/>
            <person name="Petersen M."/>
            <person name="Berrin J.G."/>
            <person name="Delaux P.M."/>
            <person name="Dal Grande F."/>
            <person name="Keller J."/>
        </authorList>
    </citation>
    <scope>NUCLEOTIDE SEQUENCE [LARGE SCALE GENOMIC DNA]</scope>
    <source>
        <strain evidence="1 2">SAG 2043</strain>
    </source>
</reference>
<comment type="caution">
    <text evidence="1">The sequence shown here is derived from an EMBL/GenBank/DDBJ whole genome shotgun (WGS) entry which is preliminary data.</text>
</comment>
<proteinExistence type="predicted"/>
<evidence type="ECO:0000313" key="2">
    <source>
        <dbReference type="Proteomes" id="UP001489004"/>
    </source>
</evidence>
<name>A0AAW1PDF4_9CHLO</name>
<dbReference type="EMBL" id="JALJOR010000012">
    <property type="protein sequence ID" value="KAK9807486.1"/>
    <property type="molecule type" value="Genomic_DNA"/>
</dbReference>